<dbReference type="EMBL" id="QSLA01000003">
    <property type="protein sequence ID" value="RHF11043.1"/>
    <property type="molecule type" value="Genomic_DNA"/>
</dbReference>
<keyword evidence="1" id="KW-1133">Transmembrane helix</keyword>
<evidence type="ECO:0000256" key="1">
    <source>
        <dbReference type="SAM" id="Phobius"/>
    </source>
</evidence>
<keyword evidence="1" id="KW-0812">Transmembrane</keyword>
<sequence length="70" mass="7558">MVKNDNTSRKALYEEAGKYLLDVSKLIFGGVILAGVMNLNVDKLVLFIVGGISVVLSAILGFVLFKKGKE</sequence>
<protein>
    <submittedName>
        <fullName evidence="2">ABC transporter permease</fullName>
    </submittedName>
</protein>
<accession>A0A414MHN3</accession>
<organism evidence="2 3">
    <name type="scientific">Bacteroides eggerthii</name>
    <dbReference type="NCBI Taxonomy" id="28111"/>
    <lineage>
        <taxon>Bacteria</taxon>
        <taxon>Pseudomonadati</taxon>
        <taxon>Bacteroidota</taxon>
        <taxon>Bacteroidia</taxon>
        <taxon>Bacteroidales</taxon>
        <taxon>Bacteroidaceae</taxon>
        <taxon>Bacteroides</taxon>
    </lineage>
</organism>
<proteinExistence type="predicted"/>
<gene>
    <name evidence="2" type="ORF">DW701_03880</name>
</gene>
<keyword evidence="1" id="KW-0472">Membrane</keyword>
<dbReference type="Pfam" id="PF20482">
    <property type="entry name" value="DUF6722"/>
    <property type="match status" value="1"/>
</dbReference>
<dbReference type="AlphaFoldDB" id="A0A414MHN3"/>
<feature type="transmembrane region" description="Helical" evidence="1">
    <location>
        <begin position="20"/>
        <end position="39"/>
    </location>
</feature>
<name>A0A414MHN3_9BACE</name>
<evidence type="ECO:0000313" key="2">
    <source>
        <dbReference type="EMBL" id="RHF11043.1"/>
    </source>
</evidence>
<evidence type="ECO:0000313" key="3">
    <source>
        <dbReference type="Proteomes" id="UP000283538"/>
    </source>
</evidence>
<feature type="transmembrane region" description="Helical" evidence="1">
    <location>
        <begin position="45"/>
        <end position="65"/>
    </location>
</feature>
<comment type="caution">
    <text evidence="2">The sequence shown here is derived from an EMBL/GenBank/DDBJ whole genome shotgun (WGS) entry which is preliminary data.</text>
</comment>
<dbReference type="Proteomes" id="UP000283538">
    <property type="component" value="Unassembled WGS sequence"/>
</dbReference>
<dbReference type="RefSeq" id="WP_118226596.1">
    <property type="nucleotide sequence ID" value="NZ_DAWCJA010000070.1"/>
</dbReference>
<dbReference type="InterPro" id="IPR046568">
    <property type="entry name" value="DUF6722"/>
</dbReference>
<reference evidence="2 3" key="1">
    <citation type="submission" date="2018-08" db="EMBL/GenBank/DDBJ databases">
        <title>A genome reference for cultivated species of the human gut microbiota.</title>
        <authorList>
            <person name="Zou Y."/>
            <person name="Xue W."/>
            <person name="Luo G."/>
        </authorList>
    </citation>
    <scope>NUCLEOTIDE SEQUENCE [LARGE SCALE GENOMIC DNA]</scope>
    <source>
        <strain evidence="2 3">AM26-26AC</strain>
    </source>
</reference>